<organism evidence="2 3">
    <name type="scientific">Paenibacillus baimaensis</name>
    <dbReference type="NCBI Taxonomy" id="2982185"/>
    <lineage>
        <taxon>Bacteria</taxon>
        <taxon>Bacillati</taxon>
        <taxon>Bacillota</taxon>
        <taxon>Bacilli</taxon>
        <taxon>Bacillales</taxon>
        <taxon>Paenibacillaceae</taxon>
        <taxon>Paenibacillus</taxon>
    </lineage>
</organism>
<dbReference type="Proteomes" id="UP001652445">
    <property type="component" value="Unassembled WGS sequence"/>
</dbReference>
<dbReference type="Gene3D" id="2.60.40.3830">
    <property type="match status" value="2"/>
</dbReference>
<protein>
    <submittedName>
        <fullName evidence="2">DUF4871 domain-containing protein</fullName>
    </submittedName>
</protein>
<name>A0ABT2UH24_9BACL</name>
<dbReference type="EMBL" id="JAOQIO010000069">
    <property type="protein sequence ID" value="MCU6793939.1"/>
    <property type="molecule type" value="Genomic_DNA"/>
</dbReference>
<proteinExistence type="predicted"/>
<evidence type="ECO:0000313" key="3">
    <source>
        <dbReference type="Proteomes" id="UP001652445"/>
    </source>
</evidence>
<reference evidence="2 3" key="1">
    <citation type="submission" date="2022-09" db="EMBL/GenBank/DDBJ databases">
        <authorList>
            <person name="Han X.L."/>
            <person name="Wang Q."/>
            <person name="Lu T."/>
        </authorList>
    </citation>
    <scope>NUCLEOTIDE SEQUENCE [LARGE SCALE GENOMIC DNA]</scope>
    <source>
        <strain evidence="2 3">WQ 127069</strain>
    </source>
</reference>
<evidence type="ECO:0000313" key="2">
    <source>
        <dbReference type="EMBL" id="MCU6793939.1"/>
    </source>
</evidence>
<keyword evidence="1" id="KW-0472">Membrane</keyword>
<keyword evidence="1" id="KW-0812">Transmembrane</keyword>
<dbReference type="Pfam" id="PF16167">
    <property type="entry name" value="DUF4871"/>
    <property type="match status" value="1"/>
</dbReference>
<feature type="transmembrane region" description="Helical" evidence="1">
    <location>
        <begin position="45"/>
        <end position="67"/>
    </location>
</feature>
<sequence>MKEQPPQWSEAFNSSPFMKPRFTEQMKQDIMNKTKQRPQAKEQRSLLLIPAMAILVVVSAIMVFALLPKNVTEQGQNPTSAAVTDTWTARMEYRLHDQTLFTIFPDPNLTAGRPFGYMIHFTAPFATFAGNQIAISAYHQETGMSVIALPPQTITEPSSGYPGLERFTATFALPLGGMWRYEVLVNDQLYGDAVLSVAEPSWMVSPTFELPYISGDGKNGSYILVGEKGKAGFIVGPYLNEKGVTLDQQPFIAGKGNKYMWHLWGSEQELEGEFKVMAVKQGSTELIQVFSTSQLGGGLNGADRTAVSSMSLPEPGRWRLMAYVNDRLLNSIVVDVVSK</sequence>
<accession>A0ABT2UH24</accession>
<dbReference type="InterPro" id="IPR032366">
    <property type="entry name" value="DUF4871"/>
</dbReference>
<comment type="caution">
    <text evidence="2">The sequence shown here is derived from an EMBL/GenBank/DDBJ whole genome shotgun (WGS) entry which is preliminary data.</text>
</comment>
<evidence type="ECO:0000256" key="1">
    <source>
        <dbReference type="SAM" id="Phobius"/>
    </source>
</evidence>
<keyword evidence="1" id="KW-1133">Transmembrane helix</keyword>
<dbReference type="RefSeq" id="WP_262685189.1">
    <property type="nucleotide sequence ID" value="NZ_JAOQIO010000069.1"/>
</dbReference>
<gene>
    <name evidence="2" type="ORF">OB236_17690</name>
</gene>
<keyword evidence="3" id="KW-1185">Reference proteome</keyword>